<dbReference type="GO" id="GO:0016616">
    <property type="term" value="F:oxidoreductase activity, acting on the CH-OH group of donors, NAD or NADP as acceptor"/>
    <property type="evidence" value="ECO:0007669"/>
    <property type="project" value="TreeGrafter"/>
</dbReference>
<reference evidence="6" key="1">
    <citation type="submission" date="2025-08" db="UniProtKB">
        <authorList>
            <consortium name="RefSeq"/>
        </authorList>
    </citation>
    <scope>IDENTIFICATION</scope>
</reference>
<dbReference type="FunCoup" id="A0A6P3EWP7">
    <property type="interactions" value="33"/>
</dbReference>
<dbReference type="RefSeq" id="XP_004633460.1">
    <property type="nucleotide sequence ID" value="XM_004633403.3"/>
</dbReference>
<protein>
    <submittedName>
        <fullName evidence="6">Short-chain dehydrogenase/reductase family 16C member 6</fullName>
    </submittedName>
</protein>
<evidence type="ECO:0000256" key="4">
    <source>
        <dbReference type="RuleBase" id="RU000363"/>
    </source>
</evidence>
<dbReference type="SUPFAM" id="SSF51735">
    <property type="entry name" value="NAD(P)-binding Rossmann-fold domains"/>
    <property type="match status" value="1"/>
</dbReference>
<evidence type="ECO:0000313" key="5">
    <source>
        <dbReference type="Proteomes" id="UP000515203"/>
    </source>
</evidence>
<dbReference type="PRINTS" id="PR00081">
    <property type="entry name" value="GDHRDH"/>
</dbReference>
<accession>A0A6P3EWP7</accession>
<dbReference type="OrthoDB" id="10253736at2759"/>
<comment type="similarity">
    <text evidence="1 4">Belongs to the short-chain dehydrogenases/reductases (SDR) family.</text>
</comment>
<evidence type="ECO:0000256" key="2">
    <source>
        <dbReference type="ARBA" id="ARBA00023002"/>
    </source>
</evidence>
<dbReference type="PANTHER" id="PTHR24322">
    <property type="entry name" value="PKSB"/>
    <property type="match status" value="1"/>
</dbReference>
<evidence type="ECO:0000256" key="3">
    <source>
        <dbReference type="ARBA" id="ARBA00023027"/>
    </source>
</evidence>
<evidence type="ECO:0000313" key="6">
    <source>
        <dbReference type="RefSeq" id="XP_004633460.1"/>
    </source>
</evidence>
<evidence type="ECO:0000256" key="1">
    <source>
        <dbReference type="ARBA" id="ARBA00006484"/>
    </source>
</evidence>
<dbReference type="Pfam" id="PF00106">
    <property type="entry name" value="adh_short"/>
    <property type="match status" value="1"/>
</dbReference>
<dbReference type="FunFam" id="3.40.50.720:FF:000202">
    <property type="entry name" value="Short-chain dehydrogenase/reductase family 16C member 6"/>
    <property type="match status" value="1"/>
</dbReference>
<dbReference type="InterPro" id="IPR036291">
    <property type="entry name" value="NAD(P)-bd_dom_sf"/>
</dbReference>
<dbReference type="Gene3D" id="3.40.50.720">
    <property type="entry name" value="NAD(P)-binding Rossmann-like Domain"/>
    <property type="match status" value="1"/>
</dbReference>
<gene>
    <name evidence="6" type="primary">LOC101572658</name>
</gene>
<dbReference type="GeneID" id="101572658"/>
<dbReference type="AlphaFoldDB" id="A0A6P3EWP7"/>
<dbReference type="InParanoid" id="A0A6P3EWP7"/>
<dbReference type="GO" id="GO:0005811">
    <property type="term" value="C:lipid droplet"/>
    <property type="evidence" value="ECO:0007669"/>
    <property type="project" value="TreeGrafter"/>
</dbReference>
<organism evidence="5 6">
    <name type="scientific">Octodon degus</name>
    <name type="common">Degu</name>
    <name type="synonym">Sciurus degus</name>
    <dbReference type="NCBI Taxonomy" id="10160"/>
    <lineage>
        <taxon>Eukaryota</taxon>
        <taxon>Metazoa</taxon>
        <taxon>Chordata</taxon>
        <taxon>Craniata</taxon>
        <taxon>Vertebrata</taxon>
        <taxon>Euteleostomi</taxon>
        <taxon>Mammalia</taxon>
        <taxon>Eutheria</taxon>
        <taxon>Euarchontoglires</taxon>
        <taxon>Glires</taxon>
        <taxon>Rodentia</taxon>
        <taxon>Hystricomorpha</taxon>
        <taxon>Octodontidae</taxon>
        <taxon>Octodon</taxon>
    </lineage>
</organism>
<keyword evidence="5" id="KW-1185">Reference proteome</keyword>
<keyword evidence="3" id="KW-0520">NAD</keyword>
<dbReference type="Proteomes" id="UP000515203">
    <property type="component" value="Unplaced"/>
</dbReference>
<dbReference type="PANTHER" id="PTHR24322:SF341">
    <property type="entry name" value="SHORT-CHAIN DEHYDROGENASE_REDUCTASE FAMILY 16C MEMBER 6"/>
    <property type="match status" value="1"/>
</dbReference>
<keyword evidence="2" id="KW-0560">Oxidoreductase</keyword>
<name>A0A6P3EWP7_OCTDE</name>
<dbReference type="CDD" id="cd05339">
    <property type="entry name" value="17beta-HSDXI-like_SDR_c"/>
    <property type="match status" value="1"/>
</dbReference>
<proteinExistence type="inferred from homology"/>
<dbReference type="PRINTS" id="PR00080">
    <property type="entry name" value="SDRFAMILY"/>
</dbReference>
<sequence length="316" mass="34845">MNTILDTTVFLGKFLYYGLEFLVTSIVPKSKKDVAGETVLITGAGSGLGRLLAVRFAGLGATVVLWDINQEANLETRRLAQEKGGARVFAYKCDCSSRQEVYRVADQVRGEVGDVTMLINNAGIVTGKPFLATPDHMVERSFYINAISHFWTYKAFLPAMVKANHGHLVCICSLAGMVGISGLSDYCASKFAAFGFAESLFFELSHIKENQIRTTIICPFFFNTGMFEGCTTKYPFLLPIMEPEDVAQKIVNAILEEKVYLILPKFAYVAFVLKQLISPKMMIALSDYLGANTSMTSFRGRAKAGEPPVEAERKCD</sequence>
<dbReference type="InterPro" id="IPR002347">
    <property type="entry name" value="SDR_fam"/>
</dbReference>